<dbReference type="EMBL" id="MT145193">
    <property type="protein sequence ID" value="QJI05009.1"/>
    <property type="molecule type" value="Genomic_DNA"/>
</dbReference>
<feature type="region of interest" description="Disordered" evidence="2">
    <location>
        <begin position="377"/>
        <end position="404"/>
    </location>
</feature>
<evidence type="ECO:0000313" key="3">
    <source>
        <dbReference type="EMBL" id="QJH95526.1"/>
    </source>
</evidence>
<name>A0A6M3XCN5_9ZZZZ</name>
<keyword evidence="1" id="KW-0175">Coiled coil</keyword>
<evidence type="ECO:0000256" key="2">
    <source>
        <dbReference type="SAM" id="MobiDB-lite"/>
    </source>
</evidence>
<sequence length="534" mass="57969">MAQVWNALNSLSRTMRDRGGVTDAQIRGIDATTGLKRAEYEIGRGVEADRQAKELFGMRKEAFTAGAPGRELQTEKDKAALAEEQRLNELVPIHVGFVHPGKGEVLVGELTGDSDDHDNNTFSIKEQMVEGSGYDNEGFRTKIDGSRVMVPRRKLEQDYGPALTAINAVRNDPAYHLSDKLHNMDQKLSQLVPGTPEYIQGKKDRDSLKAISDDPVQMAGFYANQIMVGHEGIALALARKANPEMIKQLEKAIGRSEKKFEEYKGRVPTEESRLKLDDMRQKIEASKAAIEASKAKQKKYESETGGKKGLTEYQSGQLSTKIWDIVNKADENRAFSPEGPMSKEERQTMFEDLKKSVFPQNQGQAAGLRGPINDGLVSSHGRLEQPTAPAGVPAPPQGFVLDSAEGNQPVAPAQISRPQTAGLGNVPAVQPQQNIAGLGYEGMQPAPTSPSPELIPGMGGNINALNRSLEEAARAMGMQTKEEAAQVLADFAGVPVENVNSMPPNKLAELVNAVIASQKEAQKTVGNIQPYGIR</sequence>
<feature type="coiled-coil region" evidence="1">
    <location>
        <begin position="246"/>
        <end position="303"/>
    </location>
</feature>
<evidence type="ECO:0000313" key="4">
    <source>
        <dbReference type="EMBL" id="QJI05009.1"/>
    </source>
</evidence>
<dbReference type="AlphaFoldDB" id="A0A6M3XCN5"/>
<dbReference type="EMBL" id="MT144622">
    <property type="protein sequence ID" value="QJH95526.1"/>
    <property type="molecule type" value="Genomic_DNA"/>
</dbReference>
<reference evidence="3" key="1">
    <citation type="submission" date="2020-03" db="EMBL/GenBank/DDBJ databases">
        <title>The deep terrestrial virosphere.</title>
        <authorList>
            <person name="Holmfeldt K."/>
            <person name="Nilsson E."/>
            <person name="Simone D."/>
            <person name="Lopez-Fernandez M."/>
            <person name="Wu X."/>
            <person name="de Brujin I."/>
            <person name="Lundin D."/>
            <person name="Andersson A."/>
            <person name="Bertilsson S."/>
            <person name="Dopson M."/>
        </authorList>
    </citation>
    <scope>NUCLEOTIDE SEQUENCE</scope>
    <source>
        <strain evidence="4">MM415A00131</strain>
        <strain evidence="3">TM448B00456</strain>
    </source>
</reference>
<evidence type="ECO:0000256" key="1">
    <source>
        <dbReference type="SAM" id="Coils"/>
    </source>
</evidence>
<accession>A0A6M3XCN5</accession>
<proteinExistence type="predicted"/>
<protein>
    <submittedName>
        <fullName evidence="3">Uncharacterized protein</fullName>
    </submittedName>
</protein>
<gene>
    <name evidence="4" type="ORF">MM415A00131_0027</name>
    <name evidence="3" type="ORF">TM448B00456_0007</name>
</gene>
<organism evidence="3">
    <name type="scientific">viral metagenome</name>
    <dbReference type="NCBI Taxonomy" id="1070528"/>
    <lineage>
        <taxon>unclassified sequences</taxon>
        <taxon>metagenomes</taxon>
        <taxon>organismal metagenomes</taxon>
    </lineage>
</organism>